<reference evidence="1 2" key="1">
    <citation type="submission" date="2020-01" db="EMBL/GenBank/DDBJ databases">
        <title>Insect and environment-associated Actinomycetes.</title>
        <authorList>
            <person name="Currrie C."/>
            <person name="Chevrette M."/>
            <person name="Carlson C."/>
            <person name="Stubbendieck R."/>
            <person name="Wendt-Pienkowski E."/>
        </authorList>
    </citation>
    <scope>NUCLEOTIDE SEQUENCE [LARGE SCALE GENOMIC DNA]</scope>
    <source>
        <strain evidence="1 2">SID14172</strain>
    </source>
</reference>
<dbReference type="EMBL" id="JAAGMB010000749">
    <property type="protein sequence ID" value="NEB21210.1"/>
    <property type="molecule type" value="Genomic_DNA"/>
</dbReference>
<feature type="non-terminal residue" evidence="1">
    <location>
        <position position="63"/>
    </location>
</feature>
<dbReference type="InterPro" id="IPR016039">
    <property type="entry name" value="Thiolase-like"/>
</dbReference>
<keyword evidence="2" id="KW-1185">Reference proteome</keyword>
<accession>A0A6N9UYI9</accession>
<evidence type="ECO:0000313" key="1">
    <source>
        <dbReference type="EMBL" id="NEB21210.1"/>
    </source>
</evidence>
<dbReference type="AlphaFoldDB" id="A0A6N9UYI9"/>
<sequence>MSPRHAADPAPEDRAAVVTGLGLTTALGGDVPATWRALLDGVCGVERVDFAEPEGPAQVYLAA</sequence>
<dbReference type="GO" id="GO:0016747">
    <property type="term" value="F:acyltransferase activity, transferring groups other than amino-acyl groups"/>
    <property type="evidence" value="ECO:0007669"/>
    <property type="project" value="UniProtKB-ARBA"/>
</dbReference>
<name>A0A6N9UYI9_9ACTN</name>
<proteinExistence type="predicted"/>
<dbReference type="Proteomes" id="UP000469545">
    <property type="component" value="Unassembled WGS sequence"/>
</dbReference>
<dbReference type="SUPFAM" id="SSF53901">
    <property type="entry name" value="Thiolase-like"/>
    <property type="match status" value="1"/>
</dbReference>
<comment type="caution">
    <text evidence="1">The sequence shown here is derived from an EMBL/GenBank/DDBJ whole genome shotgun (WGS) entry which is preliminary data.</text>
</comment>
<organism evidence="1 2">
    <name type="scientific">Streptomyces coelicoflavus</name>
    <dbReference type="NCBI Taxonomy" id="285562"/>
    <lineage>
        <taxon>Bacteria</taxon>
        <taxon>Bacillati</taxon>
        <taxon>Actinomycetota</taxon>
        <taxon>Actinomycetes</taxon>
        <taxon>Kitasatosporales</taxon>
        <taxon>Streptomycetaceae</taxon>
        <taxon>Streptomyces</taxon>
    </lineage>
</organism>
<evidence type="ECO:0000313" key="2">
    <source>
        <dbReference type="Proteomes" id="UP000469545"/>
    </source>
</evidence>
<gene>
    <name evidence="1" type="ORF">G3I46_32710</name>
</gene>
<protein>
    <submittedName>
        <fullName evidence="1">Beta-ketoacyl-ACP synthase</fullName>
    </submittedName>
</protein>